<evidence type="ECO:0000259" key="3">
    <source>
        <dbReference type="Pfam" id="PF11887"/>
    </source>
</evidence>
<dbReference type="NCBIfam" id="TIGR00996">
    <property type="entry name" value="Mtu_fam_mce"/>
    <property type="match status" value="1"/>
</dbReference>
<dbReference type="RefSeq" id="WP_310302596.1">
    <property type="nucleotide sequence ID" value="NZ_BAAAPS010000013.1"/>
</dbReference>
<comment type="caution">
    <text evidence="4">The sequence shown here is derived from an EMBL/GenBank/DDBJ whole genome shotgun (WGS) entry which is preliminary data.</text>
</comment>
<organism evidence="4 5">
    <name type="scientific">Nocardioides marmoribigeumensis</name>
    <dbReference type="NCBI Taxonomy" id="433649"/>
    <lineage>
        <taxon>Bacteria</taxon>
        <taxon>Bacillati</taxon>
        <taxon>Actinomycetota</taxon>
        <taxon>Actinomycetes</taxon>
        <taxon>Propionibacteriales</taxon>
        <taxon>Nocardioidaceae</taxon>
        <taxon>Nocardioides</taxon>
    </lineage>
</organism>
<feature type="domain" description="Mce/MlaD" evidence="2">
    <location>
        <begin position="39"/>
        <end position="114"/>
    </location>
</feature>
<dbReference type="InterPro" id="IPR003399">
    <property type="entry name" value="Mce/MlaD"/>
</dbReference>
<dbReference type="EMBL" id="JAVDYG010000001">
    <property type="protein sequence ID" value="MDR7362922.1"/>
    <property type="molecule type" value="Genomic_DNA"/>
</dbReference>
<dbReference type="InterPro" id="IPR024516">
    <property type="entry name" value="Mce_C"/>
</dbReference>
<keyword evidence="5" id="KW-1185">Reference proteome</keyword>
<dbReference type="PANTHER" id="PTHR33371">
    <property type="entry name" value="INTERMEMBRANE PHOSPHOLIPID TRANSPORT SYSTEM BINDING PROTEIN MLAD-RELATED"/>
    <property type="match status" value="1"/>
</dbReference>
<reference evidence="4 5" key="1">
    <citation type="submission" date="2023-07" db="EMBL/GenBank/DDBJ databases">
        <title>Sequencing the genomes of 1000 actinobacteria strains.</title>
        <authorList>
            <person name="Klenk H.-P."/>
        </authorList>
    </citation>
    <scope>NUCLEOTIDE SEQUENCE [LARGE SCALE GENOMIC DNA]</scope>
    <source>
        <strain evidence="4 5">DSM 19426</strain>
    </source>
</reference>
<dbReference type="Pfam" id="PF11887">
    <property type="entry name" value="Mce4_CUP1"/>
    <property type="match status" value="1"/>
</dbReference>
<evidence type="ECO:0000313" key="5">
    <source>
        <dbReference type="Proteomes" id="UP001183648"/>
    </source>
</evidence>
<name>A0ABU2BWA9_9ACTN</name>
<evidence type="ECO:0000259" key="2">
    <source>
        <dbReference type="Pfam" id="PF02470"/>
    </source>
</evidence>
<feature type="region of interest" description="Disordered" evidence="1">
    <location>
        <begin position="328"/>
        <end position="384"/>
    </location>
</feature>
<protein>
    <submittedName>
        <fullName evidence="4">Phospholipid/cholesterol/gamma-HCH transport system substrate-binding protein</fullName>
    </submittedName>
</protein>
<feature type="domain" description="Mammalian cell entry C-terminal" evidence="3">
    <location>
        <begin position="122"/>
        <end position="277"/>
    </location>
</feature>
<dbReference type="Pfam" id="PF02470">
    <property type="entry name" value="MlaD"/>
    <property type="match status" value="1"/>
</dbReference>
<accession>A0ABU2BWA9</accession>
<proteinExistence type="predicted"/>
<gene>
    <name evidence="4" type="ORF">J2S63_002475</name>
</gene>
<dbReference type="InterPro" id="IPR005693">
    <property type="entry name" value="Mce"/>
</dbReference>
<sequence>MITRRTKIQLVIFLAITLFGVSFVGAKYAQLDRLVLDDSYEVTAHFADSGGIFAGAEVTYRGLTIGRVDSLKLTDQGVDVNLAIENQHDSIPAKTDAIVGNRSAVGEQYVELQPFSNDKPYLKEGSEIAQSATQIPIQPTEWLDNTQKLVNSVPKQDLSTVVSEFGQAFKGGGRDLGTLIDSQDSFIRAASDNLDITRQLLRDSNVVLTTQLDKASAIQSFARDLAAFSDTLASSDGDLRKVIANGSATANELRSFLEENKVDLGKLVSNLVTTGEVQVKNLAGIRMTLILYPYVVAGGFTVVDKVGNGPYNAHFGLVTTNDPPVCTRGYEGTNRRPPDGKQNTGNVPMNENARCSEPATQSNPRGAQNAPRVAPFGEAGQPGVDAPVIGTYDRASGTFSYADDASTPQVAYTGGSAAQYGDQSWMQLLLQPVLP</sequence>
<dbReference type="InterPro" id="IPR052336">
    <property type="entry name" value="MlaD_Phospholipid_Transporter"/>
</dbReference>
<dbReference type="Proteomes" id="UP001183648">
    <property type="component" value="Unassembled WGS sequence"/>
</dbReference>
<dbReference type="PANTHER" id="PTHR33371:SF16">
    <property type="entry name" value="MCE-FAMILY PROTEIN MCE3F"/>
    <property type="match status" value="1"/>
</dbReference>
<evidence type="ECO:0000313" key="4">
    <source>
        <dbReference type="EMBL" id="MDR7362922.1"/>
    </source>
</evidence>
<evidence type="ECO:0000256" key="1">
    <source>
        <dbReference type="SAM" id="MobiDB-lite"/>
    </source>
</evidence>